<dbReference type="GO" id="GO:0016491">
    <property type="term" value="F:oxidoreductase activity"/>
    <property type="evidence" value="ECO:0007669"/>
    <property type="project" value="InterPro"/>
</dbReference>
<protein>
    <submittedName>
        <fullName evidence="2">Peroxiredoxin</fullName>
    </submittedName>
</protein>
<dbReference type="SUPFAM" id="SSF52833">
    <property type="entry name" value="Thioredoxin-like"/>
    <property type="match status" value="1"/>
</dbReference>
<dbReference type="EMBL" id="FOWZ01000005">
    <property type="protein sequence ID" value="SFP42098.1"/>
    <property type="molecule type" value="Genomic_DNA"/>
</dbReference>
<name>A0A1I5Q6W7_9SPHN</name>
<reference evidence="3" key="1">
    <citation type="submission" date="2016-10" db="EMBL/GenBank/DDBJ databases">
        <authorList>
            <person name="Varghese N."/>
            <person name="Submissions S."/>
        </authorList>
    </citation>
    <scope>NUCLEOTIDE SEQUENCE [LARGE SCALE GENOMIC DNA]</scope>
    <source>
        <strain evidence="3">CGMCC 1.7715</strain>
    </source>
</reference>
<dbReference type="AlphaFoldDB" id="A0A1I5Q6W7"/>
<dbReference type="Gene3D" id="3.40.30.10">
    <property type="entry name" value="Glutaredoxin"/>
    <property type="match status" value="1"/>
</dbReference>
<gene>
    <name evidence="2" type="ORF">SAMN04488060_2802</name>
</gene>
<dbReference type="GO" id="GO:0016209">
    <property type="term" value="F:antioxidant activity"/>
    <property type="evidence" value="ECO:0007669"/>
    <property type="project" value="InterPro"/>
</dbReference>
<sequence length="171" mass="19190">MLVPGQPVPDLDLPLTIDARFELSKQSPDSFTMLVFYRGKHCPICKKYLTELGSKLGKFTDKGINVFAVSMDSPERAHVSHEEWETGDLPLAHSLSEEKAREYGLYISEKREGSEEPERFSEPGLFLAKPDGTLHFAVIQNAPFTRPDLDDLLSGLTFTLENDYPTRGTLT</sequence>
<feature type="domain" description="Thioredoxin" evidence="1">
    <location>
        <begin position="2"/>
        <end position="161"/>
    </location>
</feature>
<dbReference type="CDD" id="cd02970">
    <property type="entry name" value="PRX_like2"/>
    <property type="match status" value="1"/>
</dbReference>
<evidence type="ECO:0000313" key="2">
    <source>
        <dbReference type="EMBL" id="SFP42098.1"/>
    </source>
</evidence>
<dbReference type="RefSeq" id="WP_090483069.1">
    <property type="nucleotide sequence ID" value="NZ_FOWZ01000005.1"/>
</dbReference>
<dbReference type="InterPro" id="IPR036249">
    <property type="entry name" value="Thioredoxin-like_sf"/>
</dbReference>
<evidence type="ECO:0000313" key="3">
    <source>
        <dbReference type="Proteomes" id="UP000199331"/>
    </source>
</evidence>
<organism evidence="2 3">
    <name type="scientific">Qipengyuania nanhaisediminis</name>
    <dbReference type="NCBI Taxonomy" id="604088"/>
    <lineage>
        <taxon>Bacteria</taxon>
        <taxon>Pseudomonadati</taxon>
        <taxon>Pseudomonadota</taxon>
        <taxon>Alphaproteobacteria</taxon>
        <taxon>Sphingomonadales</taxon>
        <taxon>Erythrobacteraceae</taxon>
        <taxon>Qipengyuania</taxon>
    </lineage>
</organism>
<dbReference type="InterPro" id="IPR000866">
    <property type="entry name" value="AhpC/TSA"/>
</dbReference>
<dbReference type="Proteomes" id="UP000199331">
    <property type="component" value="Unassembled WGS sequence"/>
</dbReference>
<accession>A0A1I5Q6W7</accession>
<proteinExistence type="predicted"/>
<evidence type="ECO:0000259" key="1">
    <source>
        <dbReference type="PROSITE" id="PS51352"/>
    </source>
</evidence>
<dbReference type="STRING" id="604088.SAMN04488060_2802"/>
<dbReference type="PROSITE" id="PS51352">
    <property type="entry name" value="THIOREDOXIN_2"/>
    <property type="match status" value="1"/>
</dbReference>
<keyword evidence="3" id="KW-1185">Reference proteome</keyword>
<dbReference type="OrthoDB" id="9809746at2"/>
<dbReference type="Pfam" id="PF00578">
    <property type="entry name" value="AhpC-TSA"/>
    <property type="match status" value="1"/>
</dbReference>
<dbReference type="InterPro" id="IPR013766">
    <property type="entry name" value="Thioredoxin_domain"/>
</dbReference>